<dbReference type="AlphaFoldDB" id="A0AAN7TMB3"/>
<proteinExistence type="predicted"/>
<gene>
    <name evidence="4" type="ORF">LTR62_002215</name>
</gene>
<dbReference type="GO" id="GO:2001070">
    <property type="term" value="F:starch binding"/>
    <property type="evidence" value="ECO:0007669"/>
    <property type="project" value="InterPro"/>
</dbReference>
<organism evidence="4 5">
    <name type="scientific">Meristemomyces frigidus</name>
    <dbReference type="NCBI Taxonomy" id="1508187"/>
    <lineage>
        <taxon>Eukaryota</taxon>
        <taxon>Fungi</taxon>
        <taxon>Dikarya</taxon>
        <taxon>Ascomycota</taxon>
        <taxon>Pezizomycotina</taxon>
        <taxon>Dothideomycetes</taxon>
        <taxon>Dothideomycetidae</taxon>
        <taxon>Mycosphaerellales</taxon>
        <taxon>Teratosphaeriaceae</taxon>
        <taxon>Meristemomyces</taxon>
    </lineage>
</organism>
<evidence type="ECO:0000256" key="1">
    <source>
        <dbReference type="ARBA" id="ARBA00023277"/>
    </source>
</evidence>
<dbReference type="Pfam" id="PF00686">
    <property type="entry name" value="CBM_20"/>
    <property type="match status" value="1"/>
</dbReference>
<reference evidence="4" key="1">
    <citation type="submission" date="2023-08" db="EMBL/GenBank/DDBJ databases">
        <title>Black Yeasts Isolated from many extreme environments.</title>
        <authorList>
            <person name="Coleine C."/>
            <person name="Stajich J.E."/>
            <person name="Selbmann L."/>
        </authorList>
    </citation>
    <scope>NUCLEOTIDE SEQUENCE</scope>
    <source>
        <strain evidence="4">CCFEE 5401</strain>
    </source>
</reference>
<evidence type="ECO:0000313" key="5">
    <source>
        <dbReference type="Proteomes" id="UP001310890"/>
    </source>
</evidence>
<evidence type="ECO:0000313" key="4">
    <source>
        <dbReference type="EMBL" id="KAK5114642.1"/>
    </source>
</evidence>
<evidence type="ECO:0000256" key="2">
    <source>
        <dbReference type="ARBA" id="ARBA00023326"/>
    </source>
</evidence>
<dbReference type="InterPro" id="IPR002044">
    <property type="entry name" value="CBM20"/>
</dbReference>
<feature type="domain" description="CBM20" evidence="3">
    <location>
        <begin position="191"/>
        <end position="302"/>
    </location>
</feature>
<dbReference type="SUPFAM" id="SSF49452">
    <property type="entry name" value="Starch-binding domain-like"/>
    <property type="match status" value="1"/>
</dbReference>
<comment type="caution">
    <text evidence="4">The sequence shown here is derived from an EMBL/GenBank/DDBJ whole genome shotgun (WGS) entry which is preliminary data.</text>
</comment>
<dbReference type="GO" id="GO:0000272">
    <property type="term" value="P:polysaccharide catabolic process"/>
    <property type="evidence" value="ECO:0007669"/>
    <property type="project" value="UniProtKB-KW"/>
</dbReference>
<dbReference type="InterPro" id="IPR013784">
    <property type="entry name" value="Carb-bd-like_fold"/>
</dbReference>
<evidence type="ECO:0000259" key="3">
    <source>
        <dbReference type="PROSITE" id="PS51166"/>
    </source>
</evidence>
<dbReference type="PROSITE" id="PS51166">
    <property type="entry name" value="CBM20"/>
    <property type="match status" value="1"/>
</dbReference>
<keyword evidence="2" id="KW-0624">Polysaccharide degradation</keyword>
<name>A0AAN7TMB3_9PEZI</name>
<dbReference type="EMBL" id="JAVRRL010000016">
    <property type="protein sequence ID" value="KAK5114642.1"/>
    <property type="molecule type" value="Genomic_DNA"/>
</dbReference>
<protein>
    <recommendedName>
        <fullName evidence="3">CBM20 domain-containing protein</fullName>
    </recommendedName>
</protein>
<dbReference type="GO" id="GO:0016020">
    <property type="term" value="C:membrane"/>
    <property type="evidence" value="ECO:0007669"/>
    <property type="project" value="TreeGrafter"/>
</dbReference>
<dbReference type="InterPro" id="IPR013783">
    <property type="entry name" value="Ig-like_fold"/>
</dbReference>
<keyword evidence="1" id="KW-0119">Carbohydrate metabolism</keyword>
<dbReference type="SMART" id="SM01065">
    <property type="entry name" value="CBM_2"/>
    <property type="match status" value="1"/>
</dbReference>
<accession>A0AAN7TMB3</accession>
<sequence>MRSSLAAAALCNGIALAADYSPFLITSVYTKQPNGNPDGQTNFYNFLSQVNSTNGDSPQTGYCAAGWSDNNAGGSDPFSEYVPTGWTQCARSASDSNASEFSFQLYKPFGIGNFSVAIQQNLTQTTNGKPTQIIAQSNPFHITNTTSNFTCTINPGENPSFQVHANGECTTPSNFAGYSLPIVNVSSACTNTPATTVSLSFPVQERTNYGDNVFVVGNITQLGSWSPYHAVALSAAGYEDINTIWSGADAVSVPAGTAFEYKYIQWSSDGSLLWECGENRVASVALGTCGKQTIGNDPDYFRCGNH</sequence>
<dbReference type="Gene3D" id="2.60.40.10">
    <property type="entry name" value="Immunoglobulins"/>
    <property type="match status" value="1"/>
</dbReference>
<dbReference type="PANTHER" id="PTHR15048:SF0">
    <property type="entry name" value="STARCH-BINDING DOMAIN-CONTAINING PROTEIN 1"/>
    <property type="match status" value="1"/>
</dbReference>
<dbReference type="Proteomes" id="UP001310890">
    <property type="component" value="Unassembled WGS sequence"/>
</dbReference>
<dbReference type="PANTHER" id="PTHR15048">
    <property type="entry name" value="STARCH-BINDING DOMAIN-CONTAINING PROTEIN 1"/>
    <property type="match status" value="1"/>
</dbReference>